<dbReference type="PANTHER" id="PTHR22978">
    <property type="entry name" value="B-CELL TRANSLOCATION GENE"/>
    <property type="match status" value="1"/>
</dbReference>
<dbReference type="EMBL" id="HBFK01041919">
    <property type="protein sequence ID" value="CAD8758912.1"/>
    <property type="molecule type" value="Transcribed_RNA"/>
</dbReference>
<dbReference type="GO" id="GO:0005737">
    <property type="term" value="C:cytoplasm"/>
    <property type="evidence" value="ECO:0007669"/>
    <property type="project" value="TreeGrafter"/>
</dbReference>
<dbReference type="InterPro" id="IPR036054">
    <property type="entry name" value="BTG-like_sf"/>
</dbReference>
<dbReference type="SMART" id="SM00099">
    <property type="entry name" value="btg1"/>
    <property type="match status" value="1"/>
</dbReference>
<dbReference type="InterPro" id="IPR002087">
    <property type="entry name" value="Anti_prolifrtn"/>
</dbReference>
<proteinExistence type="inferred from homology"/>
<organism evidence="3">
    <name type="scientific">Hemiselmis andersenii</name>
    <name type="common">Cryptophyte alga</name>
    <dbReference type="NCBI Taxonomy" id="464988"/>
    <lineage>
        <taxon>Eukaryota</taxon>
        <taxon>Cryptophyceae</taxon>
        <taxon>Cryptomonadales</taxon>
        <taxon>Hemiselmidaceae</taxon>
        <taxon>Hemiselmis</taxon>
    </lineage>
</organism>
<evidence type="ECO:0000256" key="1">
    <source>
        <dbReference type="ARBA" id="ARBA00007989"/>
    </source>
</evidence>
<dbReference type="InterPro" id="IPR033332">
    <property type="entry name" value="BTG"/>
</dbReference>
<accession>A0A6U4MLV1</accession>
<evidence type="ECO:0000313" key="4">
    <source>
        <dbReference type="EMBL" id="CAD8957880.1"/>
    </source>
</evidence>
<dbReference type="SUPFAM" id="SSF160696">
    <property type="entry name" value="BTG domain-like"/>
    <property type="match status" value="1"/>
</dbReference>
<reference evidence="3" key="1">
    <citation type="submission" date="2021-01" db="EMBL/GenBank/DDBJ databases">
        <authorList>
            <person name="Corre E."/>
            <person name="Pelletier E."/>
            <person name="Niang G."/>
            <person name="Scheremetjew M."/>
            <person name="Finn R."/>
            <person name="Kale V."/>
            <person name="Holt S."/>
            <person name="Cochrane G."/>
            <person name="Meng A."/>
            <person name="Brown T."/>
            <person name="Cohen L."/>
        </authorList>
    </citation>
    <scope>NUCLEOTIDE SEQUENCE</scope>
    <source>
        <strain evidence="3">CCMP441</strain>
        <strain evidence="4">CCMP644</strain>
    </source>
</reference>
<dbReference type="GO" id="GO:0005634">
    <property type="term" value="C:nucleus"/>
    <property type="evidence" value="ECO:0007669"/>
    <property type="project" value="TreeGrafter"/>
</dbReference>
<dbReference type="AlphaFoldDB" id="A0A6U4MLV1"/>
<dbReference type="PANTHER" id="PTHR22978:SF22">
    <property type="entry name" value="BTG FAMILY PROTEIN"/>
    <property type="match status" value="1"/>
</dbReference>
<dbReference type="Pfam" id="PF07742">
    <property type="entry name" value="BTG"/>
    <property type="match status" value="1"/>
</dbReference>
<dbReference type="Gene3D" id="3.90.640.90">
    <property type="entry name" value="Anti-proliferative protein, N-terminal domain"/>
    <property type="match status" value="1"/>
</dbReference>
<gene>
    <name evidence="4" type="ORF">HAND00432_LOCUS12419</name>
    <name evidence="3" type="ORF">HAND1043_LOCUS25426</name>
</gene>
<sequence>MSKNVDYPSPHDPHLLTSEAYGFATHCHFVPDREDDHPIPSLPHSPGLNSWENAGPQEGGEEANYAPFLGGVGVGSDQAVFDQGLLHVGRAVDALPPWHSEVHRAIEWLVSFLPGRNTRFEQELQARLESRCAQGWHVENPQRGSGYRSIVLPKEGRKDPLVLQAAKASGVSEQALKDLPECVLWVDPGRVASRFCGYHQSEASVVIFSAAAEV</sequence>
<protein>
    <recommendedName>
        <fullName evidence="2">Anti-proliferative protein domain-containing protein</fullName>
    </recommendedName>
</protein>
<name>A0A6U4MLV1_HEMAN</name>
<evidence type="ECO:0000259" key="2">
    <source>
        <dbReference type="SMART" id="SM00099"/>
    </source>
</evidence>
<feature type="domain" description="Anti-proliferative protein" evidence="2">
    <location>
        <begin position="98"/>
        <end position="198"/>
    </location>
</feature>
<dbReference type="EMBL" id="HBFX01020428">
    <property type="protein sequence ID" value="CAD8957880.1"/>
    <property type="molecule type" value="Transcribed_RNA"/>
</dbReference>
<evidence type="ECO:0000313" key="3">
    <source>
        <dbReference type="EMBL" id="CAD8758912.1"/>
    </source>
</evidence>
<comment type="similarity">
    <text evidence="1">Belongs to the BTG family.</text>
</comment>